<dbReference type="Pfam" id="PF03106">
    <property type="entry name" value="WRKY"/>
    <property type="match status" value="1"/>
</dbReference>
<dbReference type="InterPro" id="IPR003657">
    <property type="entry name" value="WRKY_dom"/>
</dbReference>
<dbReference type="GO" id="GO:0043565">
    <property type="term" value="F:sequence-specific DNA binding"/>
    <property type="evidence" value="ECO:0007669"/>
    <property type="project" value="InterPro"/>
</dbReference>
<evidence type="ECO:0000256" key="5">
    <source>
        <dbReference type="ARBA" id="ARBA00023242"/>
    </source>
</evidence>
<dbReference type="AlphaFoldDB" id="A0A835UKX1"/>
<evidence type="ECO:0000256" key="2">
    <source>
        <dbReference type="ARBA" id="ARBA00023015"/>
    </source>
</evidence>
<feature type="domain" description="WRKY" evidence="6">
    <location>
        <begin position="70"/>
        <end position="136"/>
    </location>
</feature>
<evidence type="ECO:0000259" key="6">
    <source>
        <dbReference type="PROSITE" id="PS50811"/>
    </source>
</evidence>
<sequence>MNTNYKKLQNQIYDLLNSPSPSAKRNCDNIVGSGFPPNFENKQSECSLKSMKIDNKSTFSKISVRTHPLETNSVVKDAYIWKKYGQKITRDNPSPRAYYKCSFAPSCHVKKKVQRSAEDQSILMATYEGKHNHNPPLQRDGDQMSHVGCSIPSAMSKIMQSPTDFSYNKGHIDMLKACSEVTTSELQKDIIEQMATILAQDPCFRALLENAIFMRNFELTMLKK</sequence>
<dbReference type="PANTHER" id="PTHR31429:SF3">
    <property type="entry name" value="WRKY TRANSCRIPTION FACTOR 40-RELATED"/>
    <property type="match status" value="1"/>
</dbReference>
<keyword evidence="2" id="KW-0805">Transcription regulation</keyword>
<evidence type="ECO:0000256" key="4">
    <source>
        <dbReference type="ARBA" id="ARBA00023163"/>
    </source>
</evidence>
<name>A0A835UKX1_VANPL</name>
<evidence type="ECO:0000313" key="8">
    <source>
        <dbReference type="Proteomes" id="UP000636800"/>
    </source>
</evidence>
<accession>A0A835UKX1</accession>
<dbReference type="OrthoDB" id="10495877at2759"/>
<organism evidence="7 8">
    <name type="scientific">Vanilla planifolia</name>
    <name type="common">Vanilla</name>
    <dbReference type="NCBI Taxonomy" id="51239"/>
    <lineage>
        <taxon>Eukaryota</taxon>
        <taxon>Viridiplantae</taxon>
        <taxon>Streptophyta</taxon>
        <taxon>Embryophyta</taxon>
        <taxon>Tracheophyta</taxon>
        <taxon>Spermatophyta</taxon>
        <taxon>Magnoliopsida</taxon>
        <taxon>Liliopsida</taxon>
        <taxon>Asparagales</taxon>
        <taxon>Orchidaceae</taxon>
        <taxon>Vanilloideae</taxon>
        <taxon>Vanilleae</taxon>
        <taxon>Vanilla</taxon>
    </lineage>
</organism>
<comment type="caution">
    <text evidence="7">The sequence shown here is derived from an EMBL/GenBank/DDBJ whole genome shotgun (WGS) entry which is preliminary data.</text>
</comment>
<dbReference type="SUPFAM" id="SSF118290">
    <property type="entry name" value="WRKY DNA-binding domain"/>
    <property type="match status" value="1"/>
</dbReference>
<gene>
    <name evidence="7" type="ORF">HPP92_018554</name>
</gene>
<protein>
    <recommendedName>
        <fullName evidence="6">WRKY domain-containing protein</fullName>
    </recommendedName>
</protein>
<dbReference type="InterPro" id="IPR044810">
    <property type="entry name" value="WRKY_plant"/>
</dbReference>
<dbReference type="SMART" id="SM00774">
    <property type="entry name" value="WRKY"/>
    <property type="match status" value="1"/>
</dbReference>
<evidence type="ECO:0000256" key="1">
    <source>
        <dbReference type="ARBA" id="ARBA00004123"/>
    </source>
</evidence>
<keyword evidence="4" id="KW-0804">Transcription</keyword>
<keyword evidence="8" id="KW-1185">Reference proteome</keyword>
<dbReference type="InterPro" id="IPR036576">
    <property type="entry name" value="WRKY_dom_sf"/>
</dbReference>
<dbReference type="PANTHER" id="PTHR31429">
    <property type="entry name" value="WRKY TRANSCRIPTION FACTOR 36-RELATED"/>
    <property type="match status" value="1"/>
</dbReference>
<dbReference type="GO" id="GO:0005634">
    <property type="term" value="C:nucleus"/>
    <property type="evidence" value="ECO:0007669"/>
    <property type="project" value="UniProtKB-SubCell"/>
</dbReference>
<evidence type="ECO:0000256" key="3">
    <source>
        <dbReference type="ARBA" id="ARBA00023125"/>
    </source>
</evidence>
<keyword evidence="5" id="KW-0539">Nucleus</keyword>
<dbReference type="EMBL" id="JADCNL010000009">
    <property type="protein sequence ID" value="KAG0466974.1"/>
    <property type="molecule type" value="Genomic_DNA"/>
</dbReference>
<proteinExistence type="predicted"/>
<reference evidence="7 8" key="1">
    <citation type="journal article" date="2020" name="Nat. Food">
        <title>A phased Vanilla planifolia genome enables genetic improvement of flavour and production.</title>
        <authorList>
            <person name="Hasing T."/>
            <person name="Tang H."/>
            <person name="Brym M."/>
            <person name="Khazi F."/>
            <person name="Huang T."/>
            <person name="Chambers A.H."/>
        </authorList>
    </citation>
    <scope>NUCLEOTIDE SEQUENCE [LARGE SCALE GENOMIC DNA]</scope>
    <source>
        <tissue evidence="7">Leaf</tissue>
    </source>
</reference>
<comment type="subcellular location">
    <subcellularLocation>
        <location evidence="1">Nucleus</location>
    </subcellularLocation>
</comment>
<dbReference type="Proteomes" id="UP000636800">
    <property type="component" value="Unassembled WGS sequence"/>
</dbReference>
<keyword evidence="3" id="KW-0238">DNA-binding</keyword>
<dbReference type="Gene3D" id="2.20.25.80">
    <property type="entry name" value="WRKY domain"/>
    <property type="match status" value="1"/>
</dbReference>
<dbReference type="PROSITE" id="PS50811">
    <property type="entry name" value="WRKY"/>
    <property type="match status" value="1"/>
</dbReference>
<dbReference type="GO" id="GO:0003700">
    <property type="term" value="F:DNA-binding transcription factor activity"/>
    <property type="evidence" value="ECO:0007669"/>
    <property type="project" value="InterPro"/>
</dbReference>
<evidence type="ECO:0000313" key="7">
    <source>
        <dbReference type="EMBL" id="KAG0466974.1"/>
    </source>
</evidence>